<evidence type="ECO:0000313" key="5">
    <source>
        <dbReference type="Proteomes" id="UP000257706"/>
    </source>
</evidence>
<feature type="region of interest" description="Disordered" evidence="3">
    <location>
        <begin position="302"/>
        <end position="396"/>
    </location>
</feature>
<evidence type="ECO:0000256" key="1">
    <source>
        <dbReference type="ARBA" id="ARBA00022723"/>
    </source>
</evidence>
<dbReference type="PANTHER" id="PTHR33542">
    <property type="entry name" value="SIROHYDROCHLORIN FERROCHELATASE, CHLOROPLASTIC"/>
    <property type="match status" value="1"/>
</dbReference>
<dbReference type="GO" id="GO:0046872">
    <property type="term" value="F:metal ion binding"/>
    <property type="evidence" value="ECO:0007669"/>
    <property type="project" value="UniProtKB-KW"/>
</dbReference>
<dbReference type="CDD" id="cd03416">
    <property type="entry name" value="CbiX_SirB_N"/>
    <property type="match status" value="1"/>
</dbReference>
<dbReference type="CDD" id="cd03414">
    <property type="entry name" value="CbiX_SirB_C"/>
    <property type="match status" value="1"/>
</dbReference>
<evidence type="ECO:0000313" key="4">
    <source>
        <dbReference type="EMBL" id="HAE49605.1"/>
    </source>
</evidence>
<dbReference type="PANTHER" id="PTHR33542:SF3">
    <property type="entry name" value="SIROHYDROCHLORIN FERROCHELATASE, CHLOROPLASTIC"/>
    <property type="match status" value="1"/>
</dbReference>
<dbReference type="GO" id="GO:0016829">
    <property type="term" value="F:lyase activity"/>
    <property type="evidence" value="ECO:0007669"/>
    <property type="project" value="UniProtKB-KW"/>
</dbReference>
<reference evidence="4 5" key="1">
    <citation type="journal article" date="2018" name="Nat. Biotechnol.">
        <title>A standardized bacterial taxonomy based on genome phylogeny substantially revises the tree of life.</title>
        <authorList>
            <person name="Parks D.H."/>
            <person name="Chuvochina M."/>
            <person name="Waite D.W."/>
            <person name="Rinke C."/>
            <person name="Skarshewski A."/>
            <person name="Chaumeil P.A."/>
            <person name="Hugenholtz P."/>
        </authorList>
    </citation>
    <scope>NUCLEOTIDE SEQUENCE [LARGE SCALE GENOMIC DNA]</scope>
    <source>
        <strain evidence="4">UBA8739</strain>
    </source>
</reference>
<organism evidence="4 5">
    <name type="scientific">Tistrella mobilis</name>
    <dbReference type="NCBI Taxonomy" id="171437"/>
    <lineage>
        <taxon>Bacteria</taxon>
        <taxon>Pseudomonadati</taxon>
        <taxon>Pseudomonadota</taxon>
        <taxon>Alphaproteobacteria</taxon>
        <taxon>Geminicoccales</taxon>
        <taxon>Geminicoccaceae</taxon>
        <taxon>Tistrella</taxon>
    </lineage>
</organism>
<keyword evidence="2" id="KW-0456">Lyase</keyword>
<proteinExistence type="predicted"/>
<dbReference type="AlphaFoldDB" id="A0A3B9IP74"/>
<protein>
    <submittedName>
        <fullName evidence="4">Sirohydrochlorin chelatase</fullName>
    </submittedName>
</protein>
<keyword evidence="1" id="KW-0479">Metal-binding</keyword>
<evidence type="ECO:0000256" key="2">
    <source>
        <dbReference type="ARBA" id="ARBA00023239"/>
    </source>
</evidence>
<dbReference type="InterPro" id="IPR050963">
    <property type="entry name" value="Sirohydro_Cobaltochel/CbiX"/>
</dbReference>
<dbReference type="SUPFAM" id="SSF53800">
    <property type="entry name" value="Chelatase"/>
    <property type="match status" value="1"/>
</dbReference>
<dbReference type="EMBL" id="DMAI01000318">
    <property type="protein sequence ID" value="HAE49605.1"/>
    <property type="molecule type" value="Genomic_DNA"/>
</dbReference>
<comment type="caution">
    <text evidence="4">The sequence shown here is derived from an EMBL/GenBank/DDBJ whole genome shotgun (WGS) entry which is preliminary data.</text>
</comment>
<sequence length="396" mass="43647">MFGLGAGQGLMICGHGSRDQGAVDEFAELAIELRRRFAPVPVEYGYLEFARPIIRDGLDRLRAQGVREVLAVPGMLFAAGHAKNDIPSVLNTYQESVRSGGEMAGGRADPGFTIRYGRELGIDPRMLKAAGERVEAAIARADAARPATDPIPRHDTLLVVVGRGASDPDANSNVAKVGRMLWEGLGLGWAETAYSGVTFPLTEPALRHAVRLGFRRVVVFPYFLFTGILVNRIYDAVDRVAADFPEIEFVKARYLRDHPQVVETMIDRVQEILQGTGNMNCQMCKYRVQVLGFEAERGLPQESHHHHVEGIGTGAAGHDHGHDHHHHDHAHDHDHHHDHDHDHDHQHGHEHDHGHHHHGAGHDHGHHHHPYPHADHPLGPSSLNREAASLKKASGG</sequence>
<dbReference type="Pfam" id="PF01903">
    <property type="entry name" value="CbiX"/>
    <property type="match status" value="2"/>
</dbReference>
<gene>
    <name evidence="4" type="ORF">DCK97_19490</name>
</gene>
<dbReference type="InterPro" id="IPR002762">
    <property type="entry name" value="CbiX-like"/>
</dbReference>
<dbReference type="Gene3D" id="3.40.50.1400">
    <property type="match status" value="2"/>
</dbReference>
<accession>A0A3B9IP74</accession>
<name>A0A3B9IP74_9PROT</name>
<feature type="compositionally biased region" description="Basic and acidic residues" evidence="3">
    <location>
        <begin position="329"/>
        <end position="353"/>
    </location>
</feature>
<dbReference type="Proteomes" id="UP000257706">
    <property type="component" value="Unassembled WGS sequence"/>
</dbReference>
<feature type="compositionally biased region" description="Basic residues" evidence="3">
    <location>
        <begin position="354"/>
        <end position="371"/>
    </location>
</feature>
<evidence type="ECO:0000256" key="3">
    <source>
        <dbReference type="SAM" id="MobiDB-lite"/>
    </source>
</evidence>